<keyword evidence="1" id="KW-0175">Coiled coil</keyword>
<dbReference type="CDD" id="cd18809">
    <property type="entry name" value="SF1_C_RecD"/>
    <property type="match status" value="1"/>
</dbReference>
<evidence type="ECO:0000256" key="1">
    <source>
        <dbReference type="SAM" id="Coils"/>
    </source>
</evidence>
<dbReference type="PANTHER" id="PTHR47642">
    <property type="entry name" value="ATP-DEPENDENT DNA HELICASE"/>
    <property type="match status" value="1"/>
</dbReference>
<feature type="domain" description="DNA helicase Pif1-like DEAD-box helicase" evidence="2">
    <location>
        <begin position="9"/>
        <end position="229"/>
    </location>
</feature>
<gene>
    <name evidence="4" type="ORF">ABE541_14565</name>
</gene>
<feature type="coiled-coil region" evidence="1">
    <location>
        <begin position="584"/>
        <end position="634"/>
    </location>
</feature>
<reference evidence="4 5" key="1">
    <citation type="submission" date="2024-04" db="EMBL/GenBank/DDBJ databases">
        <title>WGS of bacteria from Torrens River.</title>
        <authorList>
            <person name="Wyrsch E.R."/>
            <person name="Drigo B."/>
        </authorList>
    </citation>
    <scope>NUCLEOTIDE SEQUENCE [LARGE SCALE GENOMIC DNA]</scope>
    <source>
        <strain evidence="4 5">TWI391</strain>
    </source>
</reference>
<dbReference type="InterPro" id="IPR029491">
    <property type="entry name" value="Helicase_HTH"/>
</dbReference>
<evidence type="ECO:0000313" key="4">
    <source>
        <dbReference type="EMBL" id="MEN5378483.1"/>
    </source>
</evidence>
<dbReference type="Proteomes" id="UP001409291">
    <property type="component" value="Unassembled WGS sequence"/>
</dbReference>
<dbReference type="InterPro" id="IPR010285">
    <property type="entry name" value="DNA_helicase_pif1-like_DEAD"/>
</dbReference>
<dbReference type="PANTHER" id="PTHR47642:SF5">
    <property type="entry name" value="ATP-DEPENDENT DNA HELICASE"/>
    <property type="match status" value="1"/>
</dbReference>
<dbReference type="EMBL" id="JBDJNQ010000006">
    <property type="protein sequence ID" value="MEN5378483.1"/>
    <property type="molecule type" value="Genomic_DNA"/>
</dbReference>
<protein>
    <submittedName>
        <fullName evidence="4">Helix-turn-helix domain-containing protein</fullName>
    </submittedName>
</protein>
<feature type="domain" description="Helicase Helix-turn-helix" evidence="3">
    <location>
        <begin position="651"/>
        <end position="735"/>
    </location>
</feature>
<comment type="caution">
    <text evidence="4">The sequence shown here is derived from an EMBL/GenBank/DDBJ whole genome shotgun (WGS) entry which is preliminary data.</text>
</comment>
<dbReference type="RefSeq" id="WP_346581568.1">
    <property type="nucleotide sequence ID" value="NZ_JBDJLH010000012.1"/>
</dbReference>
<organism evidence="4 5">
    <name type="scientific">Sphingobacterium kitahiroshimense</name>
    <dbReference type="NCBI Taxonomy" id="470446"/>
    <lineage>
        <taxon>Bacteria</taxon>
        <taxon>Pseudomonadati</taxon>
        <taxon>Bacteroidota</taxon>
        <taxon>Sphingobacteriia</taxon>
        <taxon>Sphingobacteriales</taxon>
        <taxon>Sphingobacteriaceae</taxon>
        <taxon>Sphingobacterium</taxon>
    </lineage>
</organism>
<proteinExistence type="predicted"/>
<dbReference type="InterPro" id="IPR027417">
    <property type="entry name" value="P-loop_NTPase"/>
</dbReference>
<dbReference type="Pfam" id="PF05970">
    <property type="entry name" value="PIF1"/>
    <property type="match status" value="1"/>
</dbReference>
<name>A0ABV0BWW6_9SPHI</name>
<dbReference type="Gene3D" id="3.40.50.300">
    <property type="entry name" value="P-loop containing nucleotide triphosphate hydrolases"/>
    <property type="match status" value="1"/>
</dbReference>
<sequence>MSEIKIDRENTSFMQAVAFVNQTNQHVFLTGKAGTGKTTFLKYIRDHSYKKMAITAPTGVAAMNAGGTTLHSLFWLPFGTFIEDHELKWDEQDGHIYNKSRLFSTIKLTKQRRTILQELELLVIDEVSMVRADTLDAINVILQSVRRDMRPFGGLQLLFIGDLYQLPPVVRDHEWQVLRNHYSSVFFFNAKVLRDNPPILLELDKIYRQQDEGFISILNAIRNNNCDSEMLKELNTYYKPDFEPKEGEQFITLTSHNRNADDINGKALANLSGKMLNLKAVVKDDFSQGSYPAEEILSLKIGAQVMFIRNDTGEDRKYYNGKIGTVKDINLQAGTVVVKFPDGSEDVTAKRETWENIKYNYDKGQDQIKEEVLGTFSQFPLRLAWAITIHKSQGLTFDKAIIDAGTSFAAGQVYVALSRLTSLKGLVLKSIIPTYAIRTDSQVVDFALRSSFQTDIKEILEQCQRSYLAQNLIQCFRWDYLTTSCQEQVTALADRNIDNKVEAEAFWSTIQSNLLTQEKVAHKFITQLYELLKKTDQHVDYALICDRTTSAVNWFLPKMDHDLVGALEQHIKEWQIKKRTKKYIDEAKELLLDFKRKREQLQQCLIIADALSKKDNFQEALEQVQEQSKTKEKEDLVVQSEEGESSKKLDTKQVTLELYKDGASIEEIAVKRGMVAGTIYGHLIHFVGTEVEATELIEQDKLDLIINTIKAHPDKSSSELKMMLGASIDYPHIKIGQKVLENPVHD</sequence>
<dbReference type="Gene3D" id="2.30.30.940">
    <property type="match status" value="1"/>
</dbReference>
<evidence type="ECO:0000259" key="2">
    <source>
        <dbReference type="Pfam" id="PF05970"/>
    </source>
</evidence>
<keyword evidence="5" id="KW-1185">Reference proteome</keyword>
<accession>A0ABV0BWW6</accession>
<evidence type="ECO:0000259" key="3">
    <source>
        <dbReference type="Pfam" id="PF14493"/>
    </source>
</evidence>
<dbReference type="Pfam" id="PF14493">
    <property type="entry name" value="HTH_40"/>
    <property type="match status" value="1"/>
</dbReference>
<dbReference type="SUPFAM" id="SSF52540">
    <property type="entry name" value="P-loop containing nucleoside triphosphate hydrolases"/>
    <property type="match status" value="2"/>
</dbReference>
<evidence type="ECO:0000313" key="5">
    <source>
        <dbReference type="Proteomes" id="UP001409291"/>
    </source>
</evidence>
<dbReference type="InterPro" id="IPR051055">
    <property type="entry name" value="PIF1_helicase"/>
</dbReference>